<dbReference type="eggNOG" id="ENOG50329CE">
    <property type="taxonomic scope" value="Bacteria"/>
</dbReference>
<dbReference type="Gene3D" id="2.60.40.2880">
    <property type="entry name" value="MmpS1-5, C-terminal soluble domain"/>
    <property type="match status" value="1"/>
</dbReference>
<dbReference type="Proteomes" id="UP000027142">
    <property type="component" value="Chromosome"/>
</dbReference>
<organism evidence="2 3">
    <name type="scientific">Shouchella lehensis G1</name>
    <dbReference type="NCBI Taxonomy" id="1246626"/>
    <lineage>
        <taxon>Bacteria</taxon>
        <taxon>Bacillati</taxon>
        <taxon>Bacillota</taxon>
        <taxon>Bacilli</taxon>
        <taxon>Bacillales</taxon>
        <taxon>Bacillaceae</taxon>
        <taxon>Shouchella</taxon>
    </lineage>
</organism>
<sequence>MKSKLLSFLLISVSITLASCKVAEQEEDSSQPIENEGLIIEVIIESDASYASELEVDITSRNDPQTVTEASIEIPYSKTFVISTETAFPISSTTVKATAGEDGDWISCKILYDGKEVATHHSEGSSATAACENKFIDNILSYH</sequence>
<gene>
    <name evidence="2" type="ORF">BleG1_0112</name>
</gene>
<proteinExistence type="predicted"/>
<dbReference type="RefSeq" id="WP_038475911.1">
    <property type="nucleotide sequence ID" value="NZ_CP003923.1"/>
</dbReference>
<protein>
    <recommendedName>
        <fullName evidence="4">Lipoprotein</fullName>
    </recommendedName>
</protein>
<dbReference type="EMBL" id="CP003923">
    <property type="protein sequence ID" value="AIC92727.1"/>
    <property type="molecule type" value="Genomic_DNA"/>
</dbReference>
<dbReference type="AlphaFoldDB" id="A0A060LRD6"/>
<evidence type="ECO:0000313" key="3">
    <source>
        <dbReference type="Proteomes" id="UP000027142"/>
    </source>
</evidence>
<evidence type="ECO:0000313" key="2">
    <source>
        <dbReference type="EMBL" id="AIC92727.1"/>
    </source>
</evidence>
<dbReference type="HOGENOM" id="CLU_1802220_0_0_9"/>
<dbReference type="STRING" id="1246626.BleG1_0112"/>
<evidence type="ECO:0000256" key="1">
    <source>
        <dbReference type="SAM" id="SignalP"/>
    </source>
</evidence>
<evidence type="ECO:0008006" key="4">
    <source>
        <dbReference type="Google" id="ProtNLM"/>
    </source>
</evidence>
<dbReference type="PATRIC" id="fig|1246626.3.peg.104"/>
<feature type="signal peptide" evidence="1">
    <location>
        <begin position="1"/>
        <end position="18"/>
    </location>
</feature>
<dbReference type="InterPro" id="IPR038468">
    <property type="entry name" value="MmpS_C"/>
</dbReference>
<name>A0A060LRD6_9BACI</name>
<keyword evidence="1" id="KW-0732">Signal</keyword>
<dbReference type="KEGG" id="ble:BleG1_0112"/>
<accession>A0A060LRD6</accession>
<dbReference type="PROSITE" id="PS51257">
    <property type="entry name" value="PROKAR_LIPOPROTEIN"/>
    <property type="match status" value="1"/>
</dbReference>
<dbReference type="OrthoDB" id="2915915at2"/>
<reference evidence="2 3" key="1">
    <citation type="journal article" date="2014" name="Gene">
        <title>A comparative genomic analysis of the alkalitolerant soil bacterium Bacillus lehensis G1.</title>
        <authorList>
            <person name="Noor Y.M."/>
            <person name="Samsulrizal N.H."/>
            <person name="Jema'on N.A."/>
            <person name="Low K.O."/>
            <person name="Ramli A.N."/>
            <person name="Alias N.I."/>
            <person name="Damis S.I."/>
            <person name="Fuzi S.F."/>
            <person name="Isa M.N."/>
            <person name="Murad A.M."/>
            <person name="Raih M.F."/>
            <person name="Bakar F.D."/>
            <person name="Najimudin N."/>
            <person name="Mahadi N.M."/>
            <person name="Illias R.M."/>
        </authorList>
    </citation>
    <scope>NUCLEOTIDE SEQUENCE [LARGE SCALE GENOMIC DNA]</scope>
    <source>
        <strain evidence="2 3">G1</strain>
    </source>
</reference>
<feature type="chain" id="PRO_5039076911" description="Lipoprotein" evidence="1">
    <location>
        <begin position="19"/>
        <end position="143"/>
    </location>
</feature>
<keyword evidence="3" id="KW-1185">Reference proteome</keyword>